<evidence type="ECO:0000313" key="2">
    <source>
        <dbReference type="EMBL" id="OGN29861.1"/>
    </source>
</evidence>
<name>A0A1F8GX46_9BACT</name>
<reference evidence="2 3" key="1">
    <citation type="journal article" date="2016" name="Nat. Commun.">
        <title>Thousands of microbial genomes shed light on interconnected biogeochemical processes in an aquifer system.</title>
        <authorList>
            <person name="Anantharaman K."/>
            <person name="Brown C.T."/>
            <person name="Hug L.A."/>
            <person name="Sharon I."/>
            <person name="Castelle C.J."/>
            <person name="Probst A.J."/>
            <person name="Thomas B.C."/>
            <person name="Singh A."/>
            <person name="Wilkins M.J."/>
            <person name="Karaoz U."/>
            <person name="Brodie E.L."/>
            <person name="Williams K.H."/>
            <person name="Hubbard S.S."/>
            <person name="Banfield J.F."/>
        </authorList>
    </citation>
    <scope>NUCLEOTIDE SEQUENCE [LARGE SCALE GENOMIC DNA]</scope>
</reference>
<feature type="region of interest" description="Disordered" evidence="1">
    <location>
        <begin position="27"/>
        <end position="48"/>
    </location>
</feature>
<evidence type="ECO:0000313" key="3">
    <source>
        <dbReference type="Proteomes" id="UP000179047"/>
    </source>
</evidence>
<accession>A0A1F8GX46</accession>
<dbReference type="STRING" id="1802701.A3A33_01065"/>
<evidence type="ECO:0000256" key="1">
    <source>
        <dbReference type="SAM" id="MobiDB-lite"/>
    </source>
</evidence>
<protein>
    <submittedName>
        <fullName evidence="2">Uncharacterized protein</fullName>
    </submittedName>
</protein>
<dbReference type="EMBL" id="MGKP01000002">
    <property type="protein sequence ID" value="OGN29861.1"/>
    <property type="molecule type" value="Genomic_DNA"/>
</dbReference>
<organism evidence="2 3">
    <name type="scientific">Candidatus Yanofskybacteria bacterium RIFCSPLOWO2_01_FULL_49_25</name>
    <dbReference type="NCBI Taxonomy" id="1802701"/>
    <lineage>
        <taxon>Bacteria</taxon>
        <taxon>Candidatus Yanofskyibacteriota</taxon>
    </lineage>
</organism>
<sequence>MSERDLIPQQDGAQAKRFDIVQYKDPEYLGPEDPDQPGFVGFKDRPLKKKPPQEIIDMLQSEGFSAIRIFDESDSDANELTEVTQVSRPVVGTVWLAPSGVEVLVRPVTDGKVVIYARKKDGGKFENITDSTGYISLTSAQFRKELGTNVIWQYNLRKPDRMQFYYDGIDDFPDDLDGGLKIGK</sequence>
<gene>
    <name evidence="2" type="ORF">A3A33_01065</name>
</gene>
<comment type="caution">
    <text evidence="2">The sequence shown here is derived from an EMBL/GenBank/DDBJ whole genome shotgun (WGS) entry which is preliminary data.</text>
</comment>
<proteinExistence type="predicted"/>
<dbReference type="AlphaFoldDB" id="A0A1F8GX46"/>
<dbReference type="Proteomes" id="UP000179047">
    <property type="component" value="Unassembled WGS sequence"/>
</dbReference>